<dbReference type="EMBL" id="HACA01008909">
    <property type="protein sequence ID" value="CDW26270.1"/>
    <property type="molecule type" value="Transcribed_RNA"/>
</dbReference>
<organism evidence="1">
    <name type="scientific">Lepeophtheirus salmonis</name>
    <name type="common">Salmon louse</name>
    <name type="synonym">Caligus salmonis</name>
    <dbReference type="NCBI Taxonomy" id="72036"/>
    <lineage>
        <taxon>Eukaryota</taxon>
        <taxon>Metazoa</taxon>
        <taxon>Ecdysozoa</taxon>
        <taxon>Arthropoda</taxon>
        <taxon>Crustacea</taxon>
        <taxon>Multicrustacea</taxon>
        <taxon>Hexanauplia</taxon>
        <taxon>Copepoda</taxon>
        <taxon>Siphonostomatoida</taxon>
        <taxon>Caligidae</taxon>
        <taxon>Lepeophtheirus</taxon>
    </lineage>
</organism>
<name>A0A0K2TKB1_LEPSM</name>
<evidence type="ECO:0000313" key="1">
    <source>
        <dbReference type="EMBL" id="CDW26270.1"/>
    </source>
</evidence>
<dbReference type="AlphaFoldDB" id="A0A0K2TKB1"/>
<accession>A0A0K2TKB1</accession>
<reference evidence="1" key="1">
    <citation type="submission" date="2014-05" db="EMBL/GenBank/DDBJ databases">
        <authorList>
            <person name="Chronopoulou M."/>
        </authorList>
    </citation>
    <scope>NUCLEOTIDE SEQUENCE</scope>
    <source>
        <tissue evidence="1">Whole organism</tissue>
    </source>
</reference>
<protein>
    <submittedName>
        <fullName evidence="1">Uncharacterized protein</fullName>
    </submittedName>
</protein>
<sequence length="45" mass="5375">MYTAMVGLKEAFDLYFESRICFFRSPIFQIQSRVFRRTQVHNPGS</sequence>
<proteinExistence type="predicted"/>